<reference evidence="2 3" key="1">
    <citation type="submission" date="2024-09" db="EMBL/GenBank/DDBJ databases">
        <authorList>
            <person name="Sun Q."/>
            <person name="Mori K."/>
        </authorList>
    </citation>
    <scope>NUCLEOTIDE SEQUENCE [LARGE SCALE GENOMIC DNA]</scope>
    <source>
        <strain evidence="2 3">NCAIM B.02529</strain>
    </source>
</reference>
<evidence type="ECO:0000313" key="2">
    <source>
        <dbReference type="EMBL" id="MFC0525599.1"/>
    </source>
</evidence>
<protein>
    <submittedName>
        <fullName evidence="2">Uncharacterized protein</fullName>
    </submittedName>
</protein>
<dbReference type="EMBL" id="JBHLTP010000013">
    <property type="protein sequence ID" value="MFC0525599.1"/>
    <property type="molecule type" value="Genomic_DNA"/>
</dbReference>
<proteinExistence type="predicted"/>
<dbReference type="RefSeq" id="WP_377351039.1">
    <property type="nucleotide sequence ID" value="NZ_JBHLTP010000013.1"/>
</dbReference>
<gene>
    <name evidence="2" type="ORF">ACFFGV_18610</name>
</gene>
<keyword evidence="1" id="KW-0812">Transmembrane</keyword>
<name>A0ABV6LTN3_9BACI</name>
<keyword evidence="1" id="KW-0472">Membrane</keyword>
<feature type="transmembrane region" description="Helical" evidence="1">
    <location>
        <begin position="6"/>
        <end position="25"/>
    </location>
</feature>
<comment type="caution">
    <text evidence="2">The sequence shown here is derived from an EMBL/GenBank/DDBJ whole genome shotgun (WGS) entry which is preliminary data.</text>
</comment>
<accession>A0ABV6LTN3</accession>
<dbReference type="Proteomes" id="UP001589836">
    <property type="component" value="Unassembled WGS sequence"/>
</dbReference>
<evidence type="ECO:0000313" key="3">
    <source>
        <dbReference type="Proteomes" id="UP001589836"/>
    </source>
</evidence>
<organism evidence="2 3">
    <name type="scientific">Pontibacillus salicampi</name>
    <dbReference type="NCBI Taxonomy" id="1449801"/>
    <lineage>
        <taxon>Bacteria</taxon>
        <taxon>Bacillati</taxon>
        <taxon>Bacillota</taxon>
        <taxon>Bacilli</taxon>
        <taxon>Bacillales</taxon>
        <taxon>Bacillaceae</taxon>
        <taxon>Pontibacillus</taxon>
    </lineage>
</organism>
<keyword evidence="1" id="KW-1133">Transmembrane helix</keyword>
<keyword evidence="3" id="KW-1185">Reference proteome</keyword>
<sequence length="121" mass="13891">MPIFYVLLGLIVFGVLVFIIRHTTVRYRFDEESVKMSYGFSKNAIQMDVKNIRRIYDVGWDNIPNFTAQLGSPGRDYTGLVFEMKDGSKYLIHIENCGKLLQGIETANPNISFHISPTFNH</sequence>
<evidence type="ECO:0000256" key="1">
    <source>
        <dbReference type="SAM" id="Phobius"/>
    </source>
</evidence>